<dbReference type="AlphaFoldDB" id="A0A5C2SJU8"/>
<gene>
    <name evidence="5" type="ORF">L227DRAFT_651161</name>
</gene>
<evidence type="ECO:0000256" key="4">
    <source>
        <dbReference type="SAM" id="MobiDB-lite"/>
    </source>
</evidence>
<evidence type="ECO:0000313" key="6">
    <source>
        <dbReference type="Proteomes" id="UP000313359"/>
    </source>
</evidence>
<feature type="repeat" description="WD" evidence="3">
    <location>
        <begin position="794"/>
        <end position="824"/>
    </location>
</feature>
<feature type="repeat" description="WD" evidence="3">
    <location>
        <begin position="621"/>
        <end position="653"/>
    </location>
</feature>
<proteinExistence type="predicted"/>
<dbReference type="SMART" id="SM00320">
    <property type="entry name" value="WD40"/>
    <property type="match status" value="8"/>
</dbReference>
<evidence type="ECO:0000256" key="1">
    <source>
        <dbReference type="ARBA" id="ARBA00022574"/>
    </source>
</evidence>
<feature type="repeat" description="WD" evidence="3">
    <location>
        <begin position="538"/>
        <end position="579"/>
    </location>
</feature>
<protein>
    <submittedName>
        <fullName evidence="5">WD40 repeat-like protein</fullName>
    </submittedName>
</protein>
<evidence type="ECO:0000313" key="5">
    <source>
        <dbReference type="EMBL" id="RPD63558.1"/>
    </source>
</evidence>
<dbReference type="PROSITE" id="PS50082">
    <property type="entry name" value="WD_REPEATS_2"/>
    <property type="match status" value="8"/>
</dbReference>
<reference evidence="5" key="1">
    <citation type="journal article" date="2018" name="Genome Biol. Evol.">
        <title>Genomics and development of Lentinus tigrinus, a white-rot wood-decaying mushroom with dimorphic fruiting bodies.</title>
        <authorList>
            <person name="Wu B."/>
            <person name="Xu Z."/>
            <person name="Knudson A."/>
            <person name="Carlson A."/>
            <person name="Chen N."/>
            <person name="Kovaka S."/>
            <person name="LaButti K."/>
            <person name="Lipzen A."/>
            <person name="Pennachio C."/>
            <person name="Riley R."/>
            <person name="Schakwitz W."/>
            <person name="Umezawa K."/>
            <person name="Ohm R.A."/>
            <person name="Grigoriev I.V."/>
            <person name="Nagy L.G."/>
            <person name="Gibbons J."/>
            <person name="Hibbett D."/>
        </authorList>
    </citation>
    <scope>NUCLEOTIDE SEQUENCE [LARGE SCALE GENOMIC DNA]</scope>
    <source>
        <strain evidence="5">ALCF2SS1-6</strain>
    </source>
</reference>
<feature type="compositionally biased region" description="Polar residues" evidence="4">
    <location>
        <begin position="428"/>
        <end position="438"/>
    </location>
</feature>
<dbReference type="InterPro" id="IPR001680">
    <property type="entry name" value="WD40_rpt"/>
</dbReference>
<feature type="region of interest" description="Disordered" evidence="4">
    <location>
        <begin position="423"/>
        <end position="442"/>
    </location>
</feature>
<accession>A0A5C2SJU8</accession>
<keyword evidence="6" id="KW-1185">Reference proteome</keyword>
<name>A0A5C2SJU8_9APHY</name>
<dbReference type="SUPFAM" id="SSF50978">
    <property type="entry name" value="WD40 repeat-like"/>
    <property type="match status" value="1"/>
</dbReference>
<dbReference type="Proteomes" id="UP000313359">
    <property type="component" value="Unassembled WGS sequence"/>
</dbReference>
<dbReference type="Gene3D" id="2.130.10.10">
    <property type="entry name" value="YVTN repeat-like/Quinoprotein amine dehydrogenase"/>
    <property type="match status" value="3"/>
</dbReference>
<dbReference type="STRING" id="1328759.A0A5C2SJU8"/>
<dbReference type="InterPro" id="IPR015943">
    <property type="entry name" value="WD40/YVTN_repeat-like_dom_sf"/>
</dbReference>
<dbReference type="CDD" id="cd00200">
    <property type="entry name" value="WD40"/>
    <property type="match status" value="1"/>
</dbReference>
<dbReference type="InterPro" id="IPR036322">
    <property type="entry name" value="WD40_repeat_dom_sf"/>
</dbReference>
<feature type="compositionally biased region" description="Acidic residues" evidence="4">
    <location>
        <begin position="467"/>
        <end position="476"/>
    </location>
</feature>
<dbReference type="PROSITE" id="PS00678">
    <property type="entry name" value="WD_REPEATS_1"/>
    <property type="match status" value="3"/>
</dbReference>
<dbReference type="OrthoDB" id="538223at2759"/>
<feature type="region of interest" description="Disordered" evidence="4">
    <location>
        <begin position="231"/>
        <end position="264"/>
    </location>
</feature>
<feature type="repeat" description="WD" evidence="3">
    <location>
        <begin position="586"/>
        <end position="620"/>
    </location>
</feature>
<feature type="repeat" description="WD" evidence="3">
    <location>
        <begin position="496"/>
        <end position="530"/>
    </location>
</feature>
<dbReference type="PRINTS" id="PR00320">
    <property type="entry name" value="GPROTEINBRPT"/>
</dbReference>
<feature type="repeat" description="WD" evidence="3">
    <location>
        <begin position="752"/>
        <end position="793"/>
    </location>
</feature>
<dbReference type="InterPro" id="IPR019775">
    <property type="entry name" value="WD40_repeat_CS"/>
</dbReference>
<sequence length="835" mass="91193">MTTSFPWDIYAKELLPAGYGHPLWMPEPNKREIELGDVGWLSEGAFHALFNSMKSDDDPVNLDQGVPSNFTTFNPQNLFVIRGEKLVQNIVCSQSIQTTDAQGSVGAGAIAAPVSVGAGIKFQSNTDSGAFVLLDAPAENKDIKSKRHIINYMRDNLESWLEFANSTNSWGLDLKEQDIIFVCGTTKTRRWAVASFQGSTYRKKQGYVSGEFGPFANAGLSISISDQILPSSHYRHGPRPPRTVPPGGPSLTYPGYSQPSPPHPPNQTIFVHYYKMKRRAFWWPYKEPMQAAGGPHQLPPGPDNPGMGPPMIESGQYEFVSEQGHDNSQGYDPVNTLLDYILSQSVEAEVAIASDLDLYDIFNDHDFPDANDLLATLEEMRPTIEVDERGVGTISIDYRAARKRRNDSLPVEADQPHKRIRETGDFDLSSSSPMQYSQQDEDTPMWDNNALELPAAVTAFDPPGSYDPEDNGDADADMNPPGEKAAGKRPDFGPQASVHEGSVTALTYSADGSLVASASEDTYVIIWDVKGINGPKRLEGHQDTVYALTFSRDNRVLASGSLDEHIILWDVARGEQLQDLRPETAIHSLAYTPDGSKLIAGASDGKLYVWNSETYELENTLEKNMAVVTFIVFSQDGRRMATGGTESVFYIWETAQLGVPNVQPLSVLDGHHGMVCAAAFSPDGDRIVTASDDGSSRIWKAETGEALVILHEHTGPVWSVAFSPDGKRVASGSSDSTVKVCDSFSGERLLSLDGHDSMINAVEFSPDGQWIASAASDNTLRLWNANDGVCTTTFNEHNDNVTSAMFSPDGTVLASGSHDGMVRIRPVSGRYHIEA</sequence>
<evidence type="ECO:0000256" key="2">
    <source>
        <dbReference type="ARBA" id="ARBA00022737"/>
    </source>
</evidence>
<dbReference type="InterPro" id="IPR020472">
    <property type="entry name" value="WD40_PAC1"/>
</dbReference>
<keyword evidence="2" id="KW-0677">Repeat</keyword>
<dbReference type="PANTHER" id="PTHR19848:SF8">
    <property type="entry name" value="F-BOX AND WD REPEAT DOMAIN CONTAINING 7"/>
    <property type="match status" value="1"/>
</dbReference>
<dbReference type="EMBL" id="ML122256">
    <property type="protein sequence ID" value="RPD63558.1"/>
    <property type="molecule type" value="Genomic_DNA"/>
</dbReference>
<evidence type="ECO:0000256" key="3">
    <source>
        <dbReference type="PROSITE-ProRule" id="PRU00221"/>
    </source>
</evidence>
<dbReference type="PANTHER" id="PTHR19848">
    <property type="entry name" value="WD40 REPEAT PROTEIN"/>
    <property type="match status" value="1"/>
</dbReference>
<feature type="repeat" description="WD" evidence="3">
    <location>
        <begin position="668"/>
        <end position="709"/>
    </location>
</feature>
<feature type="repeat" description="WD" evidence="3">
    <location>
        <begin position="710"/>
        <end position="751"/>
    </location>
</feature>
<keyword evidence="1 3" id="KW-0853">WD repeat</keyword>
<feature type="region of interest" description="Disordered" evidence="4">
    <location>
        <begin position="458"/>
        <end position="491"/>
    </location>
</feature>
<organism evidence="5 6">
    <name type="scientific">Lentinus tigrinus ALCF2SS1-6</name>
    <dbReference type="NCBI Taxonomy" id="1328759"/>
    <lineage>
        <taxon>Eukaryota</taxon>
        <taxon>Fungi</taxon>
        <taxon>Dikarya</taxon>
        <taxon>Basidiomycota</taxon>
        <taxon>Agaricomycotina</taxon>
        <taxon>Agaricomycetes</taxon>
        <taxon>Polyporales</taxon>
        <taxon>Polyporaceae</taxon>
        <taxon>Lentinus</taxon>
    </lineage>
</organism>
<dbReference type="PROSITE" id="PS50294">
    <property type="entry name" value="WD_REPEATS_REGION"/>
    <property type="match status" value="7"/>
</dbReference>
<dbReference type="Pfam" id="PF00400">
    <property type="entry name" value="WD40"/>
    <property type="match status" value="7"/>
</dbReference>